<evidence type="ECO:0000259" key="4">
    <source>
        <dbReference type="PROSITE" id="PS51791"/>
    </source>
</evidence>
<dbReference type="InterPro" id="IPR022158">
    <property type="entry name" value="Inositol_phosphatase"/>
</dbReference>
<gene>
    <name evidence="5" type="ORF">PVAG01_06659</name>
</gene>
<evidence type="ECO:0000313" key="6">
    <source>
        <dbReference type="Proteomes" id="UP001629113"/>
    </source>
</evidence>
<dbReference type="PANTHER" id="PTHR45662">
    <property type="entry name" value="PHOSPHATIDYLINOSITIDE PHOSPHATASE SAC1"/>
    <property type="match status" value="1"/>
</dbReference>
<comment type="caution">
    <text evidence="5">The sequence shown here is derived from an EMBL/GenBank/DDBJ whole genome shotgun (WGS) entry which is preliminary data.</text>
</comment>
<feature type="compositionally biased region" description="Polar residues" evidence="1">
    <location>
        <begin position="229"/>
        <end position="241"/>
    </location>
</feature>
<organism evidence="5 6">
    <name type="scientific">Phlyctema vagabunda</name>
    <dbReference type="NCBI Taxonomy" id="108571"/>
    <lineage>
        <taxon>Eukaryota</taxon>
        <taxon>Fungi</taxon>
        <taxon>Dikarya</taxon>
        <taxon>Ascomycota</taxon>
        <taxon>Pezizomycotina</taxon>
        <taxon>Leotiomycetes</taxon>
        <taxon>Helotiales</taxon>
        <taxon>Dermateaceae</taxon>
        <taxon>Phlyctema</taxon>
    </lineage>
</organism>
<keyword evidence="6" id="KW-1185">Reference proteome</keyword>
<accession>A0ABR4PGP9</accession>
<feature type="region of interest" description="Disordered" evidence="1">
    <location>
        <begin position="124"/>
        <end position="180"/>
    </location>
</feature>
<dbReference type="Proteomes" id="UP001629113">
    <property type="component" value="Unassembled WGS sequence"/>
</dbReference>
<evidence type="ECO:0000256" key="2">
    <source>
        <dbReference type="SAM" id="SignalP"/>
    </source>
</evidence>
<dbReference type="PROSITE" id="PS50275">
    <property type="entry name" value="SAC"/>
    <property type="match status" value="1"/>
</dbReference>
<feature type="compositionally biased region" description="Polar residues" evidence="1">
    <location>
        <begin position="212"/>
        <end position="222"/>
    </location>
</feature>
<dbReference type="InterPro" id="IPR002013">
    <property type="entry name" value="SAC_dom"/>
</dbReference>
<evidence type="ECO:0000313" key="5">
    <source>
        <dbReference type="EMBL" id="KAL3422503.1"/>
    </source>
</evidence>
<reference evidence="5 6" key="1">
    <citation type="submission" date="2024-06" db="EMBL/GenBank/DDBJ databases">
        <title>Complete genome of Phlyctema vagabunda strain 19-DSS-EL-015.</title>
        <authorList>
            <person name="Fiorenzani C."/>
        </authorList>
    </citation>
    <scope>NUCLEOTIDE SEQUENCE [LARGE SCALE GENOMIC DNA]</scope>
    <source>
        <strain evidence="5 6">19-DSS-EL-015</strain>
    </source>
</reference>
<feature type="compositionally biased region" description="Acidic residues" evidence="1">
    <location>
        <begin position="133"/>
        <end position="143"/>
    </location>
</feature>
<feature type="region of interest" description="Disordered" evidence="1">
    <location>
        <begin position="208"/>
        <end position="241"/>
    </location>
</feature>
<feature type="domain" description="SAC" evidence="3">
    <location>
        <begin position="273"/>
        <end position="643"/>
    </location>
</feature>
<evidence type="ECO:0000259" key="3">
    <source>
        <dbReference type="PROSITE" id="PS50275"/>
    </source>
</evidence>
<dbReference type="PANTHER" id="PTHR45662:SF7">
    <property type="entry name" value="SACI DOMAIN PROTEIN (AFU_ORTHOLOGUE AFUA_1G15890)"/>
    <property type="match status" value="1"/>
</dbReference>
<dbReference type="InterPro" id="IPR034753">
    <property type="entry name" value="hSac2"/>
</dbReference>
<feature type="domain" description="HSac2" evidence="4">
    <location>
        <begin position="713"/>
        <end position="865"/>
    </location>
</feature>
<name>A0ABR4PGP9_9HELO</name>
<sequence length="968" mass="106677">MPGLVRKILIFAAIDGLVLQPLAQRGQGPAPAVKIAYKDKAIGPVQDDGVGTAEAVGRSFEAFGIVGLLTVSKSSFLISITRRQQIAQIHGKPIYVITEVALTPLASRAEAEVSINRTKASLEKRTIDGHDTDDSDSDDDEAEFSATASDDVDDEDVLTGGSVSPVKGASGHKRSTSVAEDVMTRKGSYGRFAQKWFSKKGWTVDQRRNLGMSGNENNTEATQKVAPTMETSAQESPQTEENIAEEIKAQQVNDVAANLLPKLLRTTQILFGSSRSFFFSYDYDITRSLANRRTTSSELPLHKEVDPLFFWNRSVIQPFIDAGQNSFVLPLIQGFVGQQEFSVDPNPPEPILSLDGATQSTTLEMADLASPGYDEASNMAELPGRPSREVHREKSYLITLISRRSVKRAGLRYLRRGVDDEGHTANSVETEQILSDSNWNLSNKTYSFVQIRGSVPIFFSQTPYSFKPVPQLQHSDDFNFKAFKTHFENLTARYGSIMSASLVEKHGNEAIVGAAYEKYMERLNETSLSVGFEWFDFHAVCRGMHFENVSLLMESLEKKLDAFGNSIEVGGKLLEKQKGVLRTNCMDCLDRTNVVQSACARRALEVQLKGEGIDLNAQADQTTQWFNTLWADNGDAISKQYASTAALKGDFTRTRKRDYKGAITDMGLSITRFYSGIVNDYFSQAAIDFLVGNVTSLVFEDFEANMMSGDPAVSMQKMRQQAIEISQKLVIADENEEFIAGWTLLTPRIPNTIKSLPFDEAVLLLTDVALYACRFSWDTEKVSSFERVELRHITSIKYGAYVTSTLSAAQADESRNVGFVLTYIAGADDITRVNTRSLSSVQAPEAHEEPHDEANYATPPLKALANIFQPTTAAVTTVPSRILAFKALSARSALAGDATVAKISEIEQVMTICFDIERLLISRRAVEAGTGQRVSVVEEGDVISLAEARKSTSVFEQLGHSLKKMVWA</sequence>
<dbReference type="EMBL" id="JBFCZG010000005">
    <property type="protein sequence ID" value="KAL3422503.1"/>
    <property type="molecule type" value="Genomic_DNA"/>
</dbReference>
<dbReference type="Pfam" id="PF02383">
    <property type="entry name" value="Syja_N"/>
    <property type="match status" value="1"/>
</dbReference>
<evidence type="ECO:0000256" key="1">
    <source>
        <dbReference type="SAM" id="MobiDB-lite"/>
    </source>
</evidence>
<protein>
    <submittedName>
        <fullName evidence="5">Uncharacterized protein</fullName>
    </submittedName>
</protein>
<keyword evidence="2" id="KW-0732">Signal</keyword>
<dbReference type="PROSITE" id="PS51791">
    <property type="entry name" value="HSAC2"/>
    <property type="match status" value="1"/>
</dbReference>
<proteinExistence type="predicted"/>
<feature type="signal peptide" evidence="2">
    <location>
        <begin position="1"/>
        <end position="23"/>
    </location>
</feature>
<feature type="chain" id="PRO_5045713842" evidence="2">
    <location>
        <begin position="24"/>
        <end position="968"/>
    </location>
</feature>
<dbReference type="Pfam" id="PF12456">
    <property type="entry name" value="hSac2"/>
    <property type="match status" value="1"/>
</dbReference>